<evidence type="ECO:0008006" key="5">
    <source>
        <dbReference type="Google" id="ProtNLM"/>
    </source>
</evidence>
<dbReference type="RefSeq" id="XP_658743.1">
    <property type="nucleotide sequence ID" value="XM_653651.2"/>
</dbReference>
<dbReference type="SUPFAM" id="SSF55347">
    <property type="entry name" value="Glyceraldehyde-3-phosphate dehydrogenase-like, C-terminal domain"/>
    <property type="match status" value="1"/>
</dbReference>
<dbReference type="OrthoDB" id="64915at2759"/>
<dbReference type="KEGG" id="ani:ANIA_01139"/>
<reference evidence="4" key="2">
    <citation type="journal article" date="2009" name="Fungal Genet. Biol.">
        <title>The 2008 update of the Aspergillus nidulans genome annotation: a community effort.</title>
        <authorList>
            <person name="Wortman J.R."/>
            <person name="Gilsenan J.M."/>
            <person name="Joardar V."/>
            <person name="Deegan J."/>
            <person name="Clutterbuck J."/>
            <person name="Andersen M.R."/>
            <person name="Archer D."/>
            <person name="Bencina M."/>
            <person name="Braus G."/>
            <person name="Coutinho P."/>
            <person name="von Dohren H."/>
            <person name="Doonan J."/>
            <person name="Driessen A.J."/>
            <person name="Durek P."/>
            <person name="Espeso E."/>
            <person name="Fekete E."/>
            <person name="Flipphi M."/>
            <person name="Estrada C.G."/>
            <person name="Geysens S."/>
            <person name="Goldman G."/>
            <person name="de Groot P.W."/>
            <person name="Hansen K."/>
            <person name="Harris S.D."/>
            <person name="Heinekamp T."/>
            <person name="Helmstaedt K."/>
            <person name="Henrissat B."/>
            <person name="Hofmann G."/>
            <person name="Homan T."/>
            <person name="Horio T."/>
            <person name="Horiuchi H."/>
            <person name="James S."/>
            <person name="Jones M."/>
            <person name="Karaffa L."/>
            <person name="Karanyi Z."/>
            <person name="Kato M."/>
            <person name="Keller N."/>
            <person name="Kelly D.E."/>
            <person name="Kiel J.A."/>
            <person name="Kim J.M."/>
            <person name="van der Klei I.J."/>
            <person name="Klis F.M."/>
            <person name="Kovalchuk A."/>
            <person name="Krasevec N."/>
            <person name="Kubicek C.P."/>
            <person name="Liu B."/>
            <person name="Maccabe A."/>
            <person name="Meyer V."/>
            <person name="Mirabito P."/>
            <person name="Miskei M."/>
            <person name="Mos M."/>
            <person name="Mullins J."/>
            <person name="Nelson D.R."/>
            <person name="Nielsen J."/>
            <person name="Oakley B.R."/>
            <person name="Osmani S.A."/>
            <person name="Pakula T."/>
            <person name="Paszewski A."/>
            <person name="Paulsen I."/>
            <person name="Pilsyk S."/>
            <person name="Pocsi I."/>
            <person name="Punt P.J."/>
            <person name="Ram A.F."/>
            <person name="Ren Q."/>
            <person name="Robellet X."/>
            <person name="Robson G."/>
            <person name="Seiboth B."/>
            <person name="van Solingen P."/>
            <person name="Specht T."/>
            <person name="Sun J."/>
            <person name="Taheri-Talesh N."/>
            <person name="Takeshita N."/>
            <person name="Ussery D."/>
            <person name="vanKuyk P.A."/>
            <person name="Visser H."/>
            <person name="van de Vondervoort P.J."/>
            <person name="de Vries R.P."/>
            <person name="Walton J."/>
            <person name="Xiang X."/>
            <person name="Xiong Y."/>
            <person name="Zeng A.P."/>
            <person name="Brandt B.W."/>
            <person name="Cornell M.J."/>
            <person name="van den Hondel C.A."/>
            <person name="Visser J."/>
            <person name="Oliver S.G."/>
            <person name="Turner G."/>
        </authorList>
    </citation>
    <scope>GENOME REANNOTATION</scope>
    <source>
        <strain evidence="4">FGSC A4 / ATCC 38163 / CBS 112.46 / NRRL 194 / M139</strain>
    </source>
</reference>
<dbReference type="InterPro" id="IPR004104">
    <property type="entry name" value="Gfo/Idh/MocA-like_OxRdtase_C"/>
</dbReference>
<dbReference type="Pfam" id="PF01408">
    <property type="entry name" value="GFO_IDH_MocA"/>
    <property type="match status" value="1"/>
</dbReference>
<dbReference type="OMA" id="VPDMTRW"/>
<evidence type="ECO:0000313" key="4">
    <source>
        <dbReference type="Proteomes" id="UP000000560"/>
    </source>
</evidence>
<dbReference type="Proteomes" id="UP000000560">
    <property type="component" value="Chromosome VIII"/>
</dbReference>
<sequence length="398" mass="43159">MVPCSKEKDKNILIVIVGAGLIGPRHAQSVQRHPRTQLIAFVDPSPSAIPVAESFGVPCYDSITSMLDVVGKTTGKPDAAIVSTPNHTHVDVTLQLLENGIRNILLEKPISDDLESAEHLLATVKEQKCKDEKRGKDAKINIQIGHHRRFNPYIQTTKSLLETDSLGTVVAVNGLWTLLKPASYFAPPLGSWRADKKKGGVLGINLIHDIDVLQFLFGPVSRVYAEGTLLQRMRQNPEHTAEEGCAVTLRFASGIVGTFLICDATPSPLNFETGTGENPTIPPAPSKSASDCYRILGTRASLSVPDMTRWSYDHVSCGQGKEKGWNTELAMQQISVKDADVRPFDAQWGYFVDVVSGKGEDGERGVGCGVEDGVRALRVVQAVRESMEGGKPVDVQSV</sequence>
<dbReference type="Pfam" id="PF02894">
    <property type="entry name" value="GFO_IDH_MocA_C"/>
    <property type="match status" value="1"/>
</dbReference>
<dbReference type="InParanoid" id="G5EB60"/>
<accession>C8VTA8</accession>
<protein>
    <recommendedName>
        <fullName evidence="5">Gfo/Idh/MocA-like oxidoreductase N-terminal domain-containing protein</fullName>
    </recommendedName>
</protein>
<dbReference type="eggNOG" id="ENOG502RYAS">
    <property type="taxonomic scope" value="Eukaryota"/>
</dbReference>
<dbReference type="GO" id="GO:0000166">
    <property type="term" value="F:nucleotide binding"/>
    <property type="evidence" value="ECO:0007669"/>
    <property type="project" value="InterPro"/>
</dbReference>
<dbReference type="PANTHER" id="PTHR43377">
    <property type="entry name" value="BILIVERDIN REDUCTASE A"/>
    <property type="match status" value="1"/>
</dbReference>
<organism evidence="3 4">
    <name type="scientific">Emericella nidulans (strain FGSC A4 / ATCC 38163 / CBS 112.46 / NRRL 194 / M139)</name>
    <name type="common">Aspergillus nidulans</name>
    <dbReference type="NCBI Taxonomy" id="227321"/>
    <lineage>
        <taxon>Eukaryota</taxon>
        <taxon>Fungi</taxon>
        <taxon>Dikarya</taxon>
        <taxon>Ascomycota</taxon>
        <taxon>Pezizomycotina</taxon>
        <taxon>Eurotiomycetes</taxon>
        <taxon>Eurotiomycetidae</taxon>
        <taxon>Eurotiales</taxon>
        <taxon>Aspergillaceae</taxon>
        <taxon>Aspergillus</taxon>
        <taxon>Aspergillus subgen. Nidulantes</taxon>
    </lineage>
</organism>
<dbReference type="GeneID" id="2876916"/>
<dbReference type="Gene3D" id="3.30.360.10">
    <property type="entry name" value="Dihydrodipicolinate Reductase, domain 2"/>
    <property type="match status" value="1"/>
</dbReference>
<dbReference type="SUPFAM" id="SSF51735">
    <property type="entry name" value="NAD(P)-binding Rossmann-fold domains"/>
    <property type="match status" value="1"/>
</dbReference>
<dbReference type="AlphaFoldDB" id="G5EB60"/>
<dbReference type="PANTHER" id="PTHR43377:SF1">
    <property type="entry name" value="BILIVERDIN REDUCTASE A"/>
    <property type="match status" value="1"/>
</dbReference>
<name>G5EB60_EMENI</name>
<dbReference type="EMBL" id="BN001308">
    <property type="protein sequence ID" value="CBF88067.1"/>
    <property type="molecule type" value="Genomic_DNA"/>
</dbReference>
<dbReference type="STRING" id="227321.G5EB60"/>
<accession>G5EB60</accession>
<gene>
    <name evidence="3" type="ORF">ANIA_01139</name>
</gene>
<evidence type="ECO:0000259" key="2">
    <source>
        <dbReference type="Pfam" id="PF02894"/>
    </source>
</evidence>
<evidence type="ECO:0000259" key="1">
    <source>
        <dbReference type="Pfam" id="PF01408"/>
    </source>
</evidence>
<feature type="domain" description="Gfo/Idh/MocA-like oxidoreductase C-terminal" evidence="2">
    <location>
        <begin position="158"/>
        <end position="395"/>
    </location>
</feature>
<keyword evidence="4" id="KW-1185">Reference proteome</keyword>
<feature type="domain" description="Gfo/Idh/MocA-like oxidoreductase N-terminal" evidence="1">
    <location>
        <begin position="13"/>
        <end position="129"/>
    </location>
</feature>
<dbReference type="Gene3D" id="3.40.50.720">
    <property type="entry name" value="NAD(P)-binding Rossmann-like Domain"/>
    <property type="match status" value="1"/>
</dbReference>
<reference evidence="4" key="1">
    <citation type="journal article" date="2005" name="Nature">
        <title>Sequencing of Aspergillus nidulans and comparative analysis with A. fumigatus and A. oryzae.</title>
        <authorList>
            <person name="Galagan J.E."/>
            <person name="Calvo S.E."/>
            <person name="Cuomo C."/>
            <person name="Ma L.J."/>
            <person name="Wortman J.R."/>
            <person name="Batzoglou S."/>
            <person name="Lee S.I."/>
            <person name="Basturkmen M."/>
            <person name="Spevak C.C."/>
            <person name="Clutterbuck J."/>
            <person name="Kapitonov V."/>
            <person name="Jurka J."/>
            <person name="Scazzocchio C."/>
            <person name="Farman M."/>
            <person name="Butler J."/>
            <person name="Purcell S."/>
            <person name="Harris S."/>
            <person name="Braus G.H."/>
            <person name="Draht O."/>
            <person name="Busch S."/>
            <person name="D'Enfert C."/>
            <person name="Bouchier C."/>
            <person name="Goldman G.H."/>
            <person name="Bell-Pedersen D."/>
            <person name="Griffiths-Jones S."/>
            <person name="Doonan J.H."/>
            <person name="Yu J."/>
            <person name="Vienken K."/>
            <person name="Pain A."/>
            <person name="Freitag M."/>
            <person name="Selker E.U."/>
            <person name="Archer D.B."/>
            <person name="Penalva M.A."/>
            <person name="Oakley B.R."/>
            <person name="Momany M."/>
            <person name="Tanaka T."/>
            <person name="Kumagai T."/>
            <person name="Asai K."/>
            <person name="Machida M."/>
            <person name="Nierman W.C."/>
            <person name="Denning D.W."/>
            <person name="Caddick M."/>
            <person name="Hynes M."/>
            <person name="Paoletti M."/>
            <person name="Fischer R."/>
            <person name="Miller B."/>
            <person name="Dyer P."/>
            <person name="Sachs M.S."/>
            <person name="Osmani S.A."/>
            <person name="Birren B.W."/>
        </authorList>
    </citation>
    <scope>NUCLEOTIDE SEQUENCE [LARGE SCALE GENOMIC DNA]</scope>
    <source>
        <strain evidence="4">FGSC A4 / ATCC 38163 / CBS 112.46 / NRRL 194 / M139</strain>
    </source>
</reference>
<proteinExistence type="predicted"/>
<dbReference type="InterPro" id="IPR036291">
    <property type="entry name" value="NAD(P)-bd_dom_sf"/>
</dbReference>
<dbReference type="HOGENOM" id="CLU_023194_1_1_1"/>
<dbReference type="InterPro" id="IPR000683">
    <property type="entry name" value="Gfo/Idh/MocA-like_OxRdtase_N"/>
</dbReference>
<evidence type="ECO:0000313" key="3">
    <source>
        <dbReference type="EMBL" id="CBF88067.1"/>
    </source>
</evidence>
<dbReference type="InterPro" id="IPR051450">
    <property type="entry name" value="Gfo/Idh/MocA_Oxidoreductases"/>
</dbReference>